<sequence length="118" mass="13147">MQRENNSSQESKAHFLARTLSSSSPTKKFDAPHIANGSLTARISDSSSALKWKSEECLRTAAETKWSIPGRRFEKSVSVKDRIAMFSGMETNQNSGKKDLQRYGSETNIKSRVEVFGS</sequence>
<keyword evidence="3" id="KW-1185">Reference proteome</keyword>
<evidence type="ECO:0000256" key="1">
    <source>
        <dbReference type="SAM" id="MobiDB-lite"/>
    </source>
</evidence>
<evidence type="ECO:0000313" key="3">
    <source>
        <dbReference type="Proteomes" id="UP000499080"/>
    </source>
</evidence>
<name>A0A4Y2FEC0_ARAVE</name>
<evidence type="ECO:0000313" key="2">
    <source>
        <dbReference type="EMBL" id="GBM39008.1"/>
    </source>
</evidence>
<dbReference type="AlphaFoldDB" id="A0A4Y2FEC0"/>
<reference evidence="2 3" key="1">
    <citation type="journal article" date="2019" name="Sci. Rep.">
        <title>Orb-weaving spider Araneus ventricosus genome elucidates the spidroin gene catalogue.</title>
        <authorList>
            <person name="Kono N."/>
            <person name="Nakamura H."/>
            <person name="Ohtoshi R."/>
            <person name="Moran D.A.P."/>
            <person name="Shinohara A."/>
            <person name="Yoshida Y."/>
            <person name="Fujiwara M."/>
            <person name="Mori M."/>
            <person name="Tomita M."/>
            <person name="Arakawa K."/>
        </authorList>
    </citation>
    <scope>NUCLEOTIDE SEQUENCE [LARGE SCALE GENOMIC DNA]</scope>
</reference>
<proteinExistence type="predicted"/>
<dbReference type="EMBL" id="BGPR01000882">
    <property type="protein sequence ID" value="GBM39008.1"/>
    <property type="molecule type" value="Genomic_DNA"/>
</dbReference>
<protein>
    <submittedName>
        <fullName evidence="2">Uncharacterized protein</fullName>
    </submittedName>
</protein>
<feature type="region of interest" description="Disordered" evidence="1">
    <location>
        <begin position="1"/>
        <end position="35"/>
    </location>
</feature>
<feature type="compositionally biased region" description="Polar residues" evidence="1">
    <location>
        <begin position="1"/>
        <end position="10"/>
    </location>
</feature>
<dbReference type="Proteomes" id="UP000499080">
    <property type="component" value="Unassembled WGS sequence"/>
</dbReference>
<organism evidence="2 3">
    <name type="scientific">Araneus ventricosus</name>
    <name type="common">Orbweaver spider</name>
    <name type="synonym">Epeira ventricosa</name>
    <dbReference type="NCBI Taxonomy" id="182803"/>
    <lineage>
        <taxon>Eukaryota</taxon>
        <taxon>Metazoa</taxon>
        <taxon>Ecdysozoa</taxon>
        <taxon>Arthropoda</taxon>
        <taxon>Chelicerata</taxon>
        <taxon>Arachnida</taxon>
        <taxon>Araneae</taxon>
        <taxon>Araneomorphae</taxon>
        <taxon>Entelegynae</taxon>
        <taxon>Araneoidea</taxon>
        <taxon>Araneidae</taxon>
        <taxon>Araneus</taxon>
    </lineage>
</organism>
<comment type="caution">
    <text evidence="2">The sequence shown here is derived from an EMBL/GenBank/DDBJ whole genome shotgun (WGS) entry which is preliminary data.</text>
</comment>
<gene>
    <name evidence="2" type="ORF">AVEN_70189_1</name>
</gene>
<accession>A0A4Y2FEC0</accession>